<proteinExistence type="predicted"/>
<accession>A0A2P2IHL4</accession>
<dbReference type="EMBL" id="GGEC01000240">
    <property type="protein sequence ID" value="MBW80723.1"/>
    <property type="molecule type" value="Transcribed_RNA"/>
</dbReference>
<sequence length="18" mass="2072">MRFLVILITFALLHLIGT</sequence>
<name>A0A2P2IHL4_RHIMU</name>
<reference evidence="1" key="1">
    <citation type="submission" date="2018-02" db="EMBL/GenBank/DDBJ databases">
        <title>Rhizophora mucronata_Transcriptome.</title>
        <authorList>
            <person name="Meera S.P."/>
            <person name="Sreeshan A."/>
            <person name="Augustine A."/>
        </authorList>
    </citation>
    <scope>NUCLEOTIDE SEQUENCE</scope>
    <source>
        <tissue evidence="1">Leaf</tissue>
    </source>
</reference>
<organism evidence="1">
    <name type="scientific">Rhizophora mucronata</name>
    <name type="common">Asiatic mangrove</name>
    <dbReference type="NCBI Taxonomy" id="61149"/>
    <lineage>
        <taxon>Eukaryota</taxon>
        <taxon>Viridiplantae</taxon>
        <taxon>Streptophyta</taxon>
        <taxon>Embryophyta</taxon>
        <taxon>Tracheophyta</taxon>
        <taxon>Spermatophyta</taxon>
        <taxon>Magnoliopsida</taxon>
        <taxon>eudicotyledons</taxon>
        <taxon>Gunneridae</taxon>
        <taxon>Pentapetalae</taxon>
        <taxon>rosids</taxon>
        <taxon>fabids</taxon>
        <taxon>Malpighiales</taxon>
        <taxon>Rhizophoraceae</taxon>
        <taxon>Rhizophora</taxon>
    </lineage>
</organism>
<protein>
    <submittedName>
        <fullName evidence="1">Uncharacterized protein</fullName>
    </submittedName>
</protein>
<evidence type="ECO:0000313" key="1">
    <source>
        <dbReference type="EMBL" id="MBW80723.1"/>
    </source>
</evidence>
<dbReference type="AlphaFoldDB" id="A0A2P2IHL4"/>